<keyword evidence="2" id="KW-1185">Reference proteome</keyword>
<organism evidence="1 2">
    <name type="scientific">Adhaeribacter rhizoryzae</name>
    <dbReference type="NCBI Taxonomy" id="2607907"/>
    <lineage>
        <taxon>Bacteria</taxon>
        <taxon>Pseudomonadati</taxon>
        <taxon>Bacteroidota</taxon>
        <taxon>Cytophagia</taxon>
        <taxon>Cytophagales</taxon>
        <taxon>Hymenobacteraceae</taxon>
        <taxon>Adhaeribacter</taxon>
    </lineage>
</organism>
<dbReference type="RefSeq" id="WP_150087871.1">
    <property type="nucleotide sequence ID" value="NZ_VWSF01000004.1"/>
</dbReference>
<evidence type="ECO:0000313" key="2">
    <source>
        <dbReference type="Proteomes" id="UP000323426"/>
    </source>
</evidence>
<protein>
    <recommendedName>
        <fullName evidence="3">STAS/SEC14 domain-containing protein</fullName>
    </recommendedName>
</protein>
<gene>
    <name evidence="1" type="ORF">F0145_08450</name>
</gene>
<proteinExistence type="predicted"/>
<comment type="caution">
    <text evidence="1">The sequence shown here is derived from an EMBL/GenBank/DDBJ whole genome shotgun (WGS) entry which is preliminary data.</text>
</comment>
<dbReference type="AlphaFoldDB" id="A0A5M6DRB8"/>
<reference evidence="1 2" key="1">
    <citation type="submission" date="2019-09" db="EMBL/GenBank/DDBJ databases">
        <title>Genome sequence and assembly of Adhaeribacter sp.</title>
        <authorList>
            <person name="Chhetri G."/>
        </authorList>
    </citation>
    <scope>NUCLEOTIDE SEQUENCE [LARGE SCALE GENOMIC DNA]</scope>
    <source>
        <strain evidence="1 2">DK36</strain>
    </source>
</reference>
<dbReference type="Proteomes" id="UP000323426">
    <property type="component" value="Unassembled WGS sequence"/>
</dbReference>
<evidence type="ECO:0008006" key="3">
    <source>
        <dbReference type="Google" id="ProtNLM"/>
    </source>
</evidence>
<accession>A0A5M6DRB8</accession>
<dbReference type="EMBL" id="VWSF01000004">
    <property type="protein sequence ID" value="KAA5547955.1"/>
    <property type="molecule type" value="Genomic_DNA"/>
</dbReference>
<name>A0A5M6DRB8_9BACT</name>
<evidence type="ECO:0000313" key="1">
    <source>
        <dbReference type="EMBL" id="KAA5547955.1"/>
    </source>
</evidence>
<sequence length="142" mass="17108">MIPLETAYQNDYIKVEANLEYSYIKVTWLQKPNSETFRKETLQYTHYAIKNDLNNFLFDVRARTSLKEIDQDWLVREVFPLFKTKSIRFAYLVSLEDFDIMDTYQIHDHILTNPKYQKHVAGMIFLNEEEAQNWLLEIGLYL</sequence>